<organism evidence="3 4">
    <name type="scientific">Neolewinella aurantiaca</name>
    <dbReference type="NCBI Taxonomy" id="2602767"/>
    <lineage>
        <taxon>Bacteria</taxon>
        <taxon>Pseudomonadati</taxon>
        <taxon>Bacteroidota</taxon>
        <taxon>Saprospiria</taxon>
        <taxon>Saprospirales</taxon>
        <taxon>Lewinellaceae</taxon>
        <taxon>Neolewinella</taxon>
    </lineage>
</organism>
<feature type="region of interest" description="Disordered" evidence="1">
    <location>
        <begin position="1"/>
        <end position="28"/>
    </location>
</feature>
<dbReference type="OrthoDB" id="211174at2"/>
<reference evidence="3 4" key="1">
    <citation type="submission" date="2019-08" db="EMBL/GenBank/DDBJ databases">
        <title>Lewinella sp. strain SSH13 Genome sequencing and assembly.</title>
        <authorList>
            <person name="Kim I."/>
        </authorList>
    </citation>
    <scope>NUCLEOTIDE SEQUENCE [LARGE SCALE GENOMIC DNA]</scope>
    <source>
        <strain evidence="3 4">SSH13</strain>
    </source>
</reference>
<dbReference type="Pfam" id="PF09601">
    <property type="entry name" value="DUF2459"/>
    <property type="match status" value="1"/>
</dbReference>
<name>A0A5C7FP02_9BACT</name>
<dbReference type="EMBL" id="VOXD01000037">
    <property type="protein sequence ID" value="TXF87076.1"/>
    <property type="molecule type" value="Genomic_DNA"/>
</dbReference>
<evidence type="ECO:0000313" key="3">
    <source>
        <dbReference type="EMBL" id="TXF87076.1"/>
    </source>
</evidence>
<sequence>MCSAPEKKTRGLQDARFSSLSPVQRRGRDSRVKFPRSFFPCCTRKKFGKASNPTFITFRRMKGVFLFSGKVLAWLFLFLGIYVGLSFLLSYIPVNTASSNKSGPNRIYAHSNGVHLDLVFPLEMVPDQLLSQLAYAPGTTMLAIGWGDKGFYLDTPTWAELSPKVAIKAMFLPSATAMHVTEHAAVHATWSHINLSDEQLSQLWAYIIPTFRTDANGQVMELVGKGYTEHDRFYEAHGNYSMFKTCNTWVNIGLRRIGVKTAVWTPMDTGVLRFLD</sequence>
<keyword evidence="2" id="KW-0472">Membrane</keyword>
<feature type="transmembrane region" description="Helical" evidence="2">
    <location>
        <begin position="71"/>
        <end position="92"/>
    </location>
</feature>
<comment type="caution">
    <text evidence="3">The sequence shown here is derived from an EMBL/GenBank/DDBJ whole genome shotgun (WGS) entry which is preliminary data.</text>
</comment>
<gene>
    <name evidence="3" type="ORF">FUA23_18965</name>
</gene>
<evidence type="ECO:0000256" key="2">
    <source>
        <dbReference type="SAM" id="Phobius"/>
    </source>
</evidence>
<protein>
    <submittedName>
        <fullName evidence="3">TIGR02117 family protein</fullName>
    </submittedName>
</protein>
<proteinExistence type="predicted"/>
<dbReference type="InterPro" id="IPR011727">
    <property type="entry name" value="CHP02117"/>
</dbReference>
<keyword evidence="4" id="KW-1185">Reference proteome</keyword>
<keyword evidence="2" id="KW-0812">Transmembrane</keyword>
<evidence type="ECO:0000313" key="4">
    <source>
        <dbReference type="Proteomes" id="UP000321907"/>
    </source>
</evidence>
<accession>A0A5C7FP02</accession>
<keyword evidence="2" id="KW-1133">Transmembrane helix</keyword>
<dbReference type="NCBIfam" id="TIGR02117">
    <property type="entry name" value="chp_urease_rgn"/>
    <property type="match status" value="1"/>
</dbReference>
<feature type="compositionally biased region" description="Basic and acidic residues" evidence="1">
    <location>
        <begin position="1"/>
        <end position="13"/>
    </location>
</feature>
<dbReference type="Proteomes" id="UP000321907">
    <property type="component" value="Unassembled WGS sequence"/>
</dbReference>
<dbReference type="AlphaFoldDB" id="A0A5C7FP02"/>
<evidence type="ECO:0000256" key="1">
    <source>
        <dbReference type="SAM" id="MobiDB-lite"/>
    </source>
</evidence>